<feature type="transmembrane region" description="Helical" evidence="1">
    <location>
        <begin position="258"/>
        <end position="275"/>
    </location>
</feature>
<feature type="transmembrane region" description="Helical" evidence="1">
    <location>
        <begin position="209"/>
        <end position="226"/>
    </location>
</feature>
<feature type="transmembrane region" description="Helical" evidence="1">
    <location>
        <begin position="55"/>
        <end position="73"/>
    </location>
</feature>
<dbReference type="Proteomes" id="UP001595867">
    <property type="component" value="Unassembled WGS sequence"/>
</dbReference>
<organism evidence="2 3">
    <name type="scientific">Actinoplanes subglobosus</name>
    <dbReference type="NCBI Taxonomy" id="1547892"/>
    <lineage>
        <taxon>Bacteria</taxon>
        <taxon>Bacillati</taxon>
        <taxon>Actinomycetota</taxon>
        <taxon>Actinomycetes</taxon>
        <taxon>Micromonosporales</taxon>
        <taxon>Micromonosporaceae</taxon>
        <taxon>Actinoplanes</taxon>
    </lineage>
</organism>
<feature type="transmembrane region" description="Helical" evidence="1">
    <location>
        <begin position="233"/>
        <end position="252"/>
    </location>
</feature>
<comment type="caution">
    <text evidence="2">The sequence shown here is derived from an EMBL/GenBank/DDBJ whole genome shotgun (WGS) entry which is preliminary data.</text>
</comment>
<feature type="transmembrane region" description="Helical" evidence="1">
    <location>
        <begin position="172"/>
        <end position="189"/>
    </location>
</feature>
<evidence type="ECO:0000313" key="2">
    <source>
        <dbReference type="EMBL" id="MFC4068470.1"/>
    </source>
</evidence>
<keyword evidence="1" id="KW-0472">Membrane</keyword>
<feature type="transmembrane region" description="Helical" evidence="1">
    <location>
        <begin position="140"/>
        <end position="160"/>
    </location>
</feature>
<gene>
    <name evidence="2" type="ORF">ACFO0C_26375</name>
</gene>
<feature type="transmembrane region" description="Helical" evidence="1">
    <location>
        <begin position="29"/>
        <end position="48"/>
    </location>
</feature>
<protein>
    <submittedName>
        <fullName evidence="2">Uncharacterized protein</fullName>
    </submittedName>
</protein>
<accession>A0ABV8IZM5</accession>
<evidence type="ECO:0000256" key="1">
    <source>
        <dbReference type="SAM" id="Phobius"/>
    </source>
</evidence>
<dbReference type="RefSeq" id="WP_378069367.1">
    <property type="nucleotide sequence ID" value="NZ_JBHSBL010000019.1"/>
</dbReference>
<feature type="transmembrane region" description="Helical" evidence="1">
    <location>
        <begin position="282"/>
        <end position="302"/>
    </location>
</feature>
<keyword evidence="3" id="KW-1185">Reference proteome</keyword>
<reference evidence="3" key="1">
    <citation type="journal article" date="2019" name="Int. J. Syst. Evol. Microbiol.">
        <title>The Global Catalogue of Microorganisms (GCM) 10K type strain sequencing project: providing services to taxonomists for standard genome sequencing and annotation.</title>
        <authorList>
            <consortium name="The Broad Institute Genomics Platform"/>
            <consortium name="The Broad Institute Genome Sequencing Center for Infectious Disease"/>
            <person name="Wu L."/>
            <person name="Ma J."/>
        </authorList>
    </citation>
    <scope>NUCLEOTIDE SEQUENCE [LARGE SCALE GENOMIC DNA]</scope>
    <source>
        <strain evidence="3">TBRC 5832</strain>
    </source>
</reference>
<dbReference type="EMBL" id="JBHSBL010000019">
    <property type="protein sequence ID" value="MFC4068470.1"/>
    <property type="molecule type" value="Genomic_DNA"/>
</dbReference>
<proteinExistence type="predicted"/>
<evidence type="ECO:0000313" key="3">
    <source>
        <dbReference type="Proteomes" id="UP001595867"/>
    </source>
</evidence>
<sequence>MRVVALWVLATWCAECVWGGFTVVDYPVVLLFLGPLYGSVAVLIREVARRRGGGWPVMVLLAVASGLVQAGLVDQSLFDRSALEGTGFAEAGREAAATWVPALGFSAGQLFEFVSGHVWWSVCAPIAVVEAWSAPEVRRVSWRGVAGLVVLYVLASLVNWSDSGRVVSGSQVAAVLVVVAGLVAAASWWRPSPPAVTSDHGRGRGGVPALWLGVVVLAAHVGSWFYGSGWAGLGLRVVTVLVVGVLVVRWAVSERHVLAGWGAGLVAGAGVAFLAPPYAAAASWLMVVSDVFGAVLVGVLLWGRWSRSSPVPAGLPGGGPRCRR</sequence>
<keyword evidence="1" id="KW-1133">Transmembrane helix</keyword>
<name>A0ABV8IZM5_9ACTN</name>
<keyword evidence="1" id="KW-0812">Transmembrane</keyword>